<dbReference type="OrthoDB" id="10446332at2759"/>
<comment type="caution">
    <text evidence="1">The sequence shown here is derived from an EMBL/GenBank/DDBJ whole genome shotgun (WGS) entry which is preliminary data.</text>
</comment>
<evidence type="ECO:0000313" key="1">
    <source>
        <dbReference type="EMBL" id="KAG6947851.1"/>
    </source>
</evidence>
<name>A0A8T1TTM2_9STRA</name>
<dbReference type="EMBL" id="JAENGZ010001473">
    <property type="protein sequence ID" value="KAG6947851.1"/>
    <property type="molecule type" value="Genomic_DNA"/>
</dbReference>
<dbReference type="AlphaFoldDB" id="A0A8T1TTM2"/>
<dbReference type="VEuPathDB" id="FungiDB:PC110_g16496"/>
<dbReference type="VEuPathDB" id="FungiDB:PC110_g16495"/>
<organism evidence="1 2">
    <name type="scientific">Phytophthora cactorum</name>
    <dbReference type="NCBI Taxonomy" id="29920"/>
    <lineage>
        <taxon>Eukaryota</taxon>
        <taxon>Sar</taxon>
        <taxon>Stramenopiles</taxon>
        <taxon>Oomycota</taxon>
        <taxon>Peronosporomycetes</taxon>
        <taxon>Peronosporales</taxon>
        <taxon>Peronosporaceae</taxon>
        <taxon>Phytophthora</taxon>
    </lineage>
</organism>
<evidence type="ECO:0000313" key="2">
    <source>
        <dbReference type="Proteomes" id="UP000688947"/>
    </source>
</evidence>
<protein>
    <submittedName>
        <fullName evidence="1">Uncharacterized protein</fullName>
    </submittedName>
</protein>
<reference evidence="1" key="1">
    <citation type="submission" date="2021-01" db="EMBL/GenBank/DDBJ databases">
        <title>Phytophthora aleatoria, a newly-described species from Pinus radiata is distinct from Phytophthora cactorum isolates based on comparative genomics.</title>
        <authorList>
            <person name="Mcdougal R."/>
            <person name="Panda P."/>
            <person name="Williams N."/>
            <person name="Studholme D.J."/>
        </authorList>
    </citation>
    <scope>NUCLEOTIDE SEQUENCE</scope>
    <source>
        <strain evidence="1">NZFS 3830</strain>
    </source>
</reference>
<proteinExistence type="predicted"/>
<dbReference type="PANTHER" id="PTHR40866">
    <property type="entry name" value="BED-TYPE DOMAIN-CONTAINING PROTEIN"/>
    <property type="match status" value="1"/>
</dbReference>
<accession>A0A8T1TTM2</accession>
<dbReference type="PANTHER" id="PTHR40866:SF1">
    <property type="entry name" value="BED-TYPE DOMAIN-CONTAINING PROTEIN"/>
    <property type="match status" value="1"/>
</dbReference>
<gene>
    <name evidence="1" type="ORF">JG687_00015839</name>
</gene>
<dbReference type="Proteomes" id="UP000688947">
    <property type="component" value="Unassembled WGS sequence"/>
</dbReference>
<dbReference type="VEuPathDB" id="FungiDB:PC110_g11592"/>
<sequence>MSLKLEDVARLENETGRTNYEECWTKRGEQSPCCPGIRRSYGPEGSSGCVGQGGGFTEMDESDELQDRVKSGFAVLSERSVANLPGCGQAAAADKTTAKGGVGNEPATNENEVTIRRARATNGESSVLRASQTRTKTSYENKWDKSTGVAADGESSVPSYGDELGTNEVDKYEVNEYELDEEEDVVSETELMIVTQHRYQWLQWVVERNQPLSEVDYPLTRSVSCLKPVSSKTLKVAMQKCAANVGAIIEREMGNVFGVIWDGWSHSTVHYVAIYAVYTVAGKRVKRLLALLPIKEGSQDAEVQIEMFKRVLELYNKDITMVAILMVLRYKRIRDFIRQVDDFVPTGAAHKKLMGLLDHLKKLDSVCKTLQHERTSMTDMHLLFDQVMVEYPIMASHLRPSANIVHTPVFEAALVKICNDSKLTASEARAVQRLVNGTEDECWQEEGAVGRQLRHRYPLRRKTAADE</sequence>